<organism evidence="11 12">
    <name type="scientific">Marinibactrum halimedae</name>
    <dbReference type="NCBI Taxonomy" id="1444977"/>
    <lineage>
        <taxon>Bacteria</taxon>
        <taxon>Pseudomonadati</taxon>
        <taxon>Pseudomonadota</taxon>
        <taxon>Gammaproteobacteria</taxon>
        <taxon>Cellvibrionales</taxon>
        <taxon>Cellvibrionaceae</taxon>
        <taxon>Marinibactrum</taxon>
    </lineage>
</organism>
<dbReference type="InterPro" id="IPR011005">
    <property type="entry name" value="Dihydropteroate_synth-like_sf"/>
</dbReference>
<evidence type="ECO:0000256" key="5">
    <source>
        <dbReference type="ARBA" id="ARBA00022679"/>
    </source>
</evidence>
<dbReference type="RefSeq" id="WP_232593598.1">
    <property type="nucleotide sequence ID" value="NZ_BSPD01000062.1"/>
</dbReference>
<dbReference type="NCBIfam" id="TIGR01496">
    <property type="entry name" value="DHPS"/>
    <property type="match status" value="1"/>
</dbReference>
<sequence>MMLSFLQCGNKRLNLEHPVVMGILNVTPDSFSDGGQLINCAGRQVSVDRVLRKAEQMVADGALVLDVGGESTRPGASPVTTQEELERVVPVVKALVERFDVVISVDTSSPVVMSECIQVGAGLINDVRALSRDGAIEVVSNSQTPVCLMHMQGAPSSMQAHPVYDDVVQDVHRFLKTRVDQCVASGIGRDSIVIDVGFGFGKSLEHNIELLRRLDEFNRLGLPQLVGVSRKSMIAGITQRKSLTERLPGSLAVGMSALYKGAKILRVHDVKETVDMVKVFNVTR</sequence>
<evidence type="ECO:0000256" key="9">
    <source>
        <dbReference type="RuleBase" id="RU361205"/>
    </source>
</evidence>
<dbReference type="InterPro" id="IPR006390">
    <property type="entry name" value="DHP_synth_dom"/>
</dbReference>
<keyword evidence="12" id="KW-1185">Reference proteome</keyword>
<keyword evidence="8 9" id="KW-0289">Folate biosynthesis</keyword>
<comment type="cofactor">
    <cofactor evidence="2 9">
        <name>Mg(2+)</name>
        <dbReference type="ChEBI" id="CHEBI:18420"/>
    </cofactor>
</comment>
<dbReference type="EMBL" id="BSPD01000062">
    <property type="protein sequence ID" value="GLS26864.1"/>
    <property type="molecule type" value="Genomic_DNA"/>
</dbReference>
<gene>
    <name evidence="11" type="primary">folP</name>
    <name evidence="11" type="ORF">GCM10007877_25830</name>
</gene>
<comment type="similarity">
    <text evidence="9">Belongs to the DHPS family.</text>
</comment>
<dbReference type="Gene3D" id="3.20.20.20">
    <property type="entry name" value="Dihydropteroate synthase-like"/>
    <property type="match status" value="1"/>
</dbReference>
<dbReference type="SUPFAM" id="SSF51717">
    <property type="entry name" value="Dihydropteroate synthetase-like"/>
    <property type="match status" value="1"/>
</dbReference>
<comment type="caution">
    <text evidence="11">The sequence shown here is derived from an EMBL/GenBank/DDBJ whole genome shotgun (WGS) entry which is preliminary data.</text>
</comment>
<evidence type="ECO:0000256" key="6">
    <source>
        <dbReference type="ARBA" id="ARBA00022723"/>
    </source>
</evidence>
<dbReference type="GO" id="GO:0004156">
    <property type="term" value="F:dihydropteroate synthase activity"/>
    <property type="evidence" value="ECO:0007669"/>
    <property type="project" value="UniProtKB-EC"/>
</dbReference>
<dbReference type="PROSITE" id="PS50972">
    <property type="entry name" value="PTERIN_BINDING"/>
    <property type="match status" value="1"/>
</dbReference>
<dbReference type="GO" id="GO:0046654">
    <property type="term" value="P:tetrahydrofolate biosynthetic process"/>
    <property type="evidence" value="ECO:0007669"/>
    <property type="project" value="TreeGrafter"/>
</dbReference>
<evidence type="ECO:0000256" key="2">
    <source>
        <dbReference type="ARBA" id="ARBA00001946"/>
    </source>
</evidence>
<dbReference type="GO" id="GO:0046872">
    <property type="term" value="F:metal ion binding"/>
    <property type="evidence" value="ECO:0007669"/>
    <property type="project" value="UniProtKB-KW"/>
</dbReference>
<accession>A0AA37T4Y7</accession>
<dbReference type="InterPro" id="IPR045031">
    <property type="entry name" value="DHP_synth-like"/>
</dbReference>
<keyword evidence="6 9" id="KW-0479">Metal-binding</keyword>
<evidence type="ECO:0000256" key="4">
    <source>
        <dbReference type="ARBA" id="ARBA00012458"/>
    </source>
</evidence>
<evidence type="ECO:0000313" key="12">
    <source>
        <dbReference type="Proteomes" id="UP001156870"/>
    </source>
</evidence>
<evidence type="ECO:0000256" key="7">
    <source>
        <dbReference type="ARBA" id="ARBA00022842"/>
    </source>
</evidence>
<dbReference type="GO" id="GO:0046656">
    <property type="term" value="P:folic acid biosynthetic process"/>
    <property type="evidence" value="ECO:0007669"/>
    <property type="project" value="UniProtKB-KW"/>
</dbReference>
<dbReference type="GO" id="GO:0005829">
    <property type="term" value="C:cytosol"/>
    <property type="evidence" value="ECO:0007669"/>
    <property type="project" value="TreeGrafter"/>
</dbReference>
<dbReference type="InterPro" id="IPR000489">
    <property type="entry name" value="Pterin-binding_dom"/>
</dbReference>
<evidence type="ECO:0000259" key="10">
    <source>
        <dbReference type="PROSITE" id="PS50972"/>
    </source>
</evidence>
<protein>
    <recommendedName>
        <fullName evidence="4 9">Dihydropteroate synthase</fullName>
        <shortName evidence="9">DHPS</shortName>
        <ecNumber evidence="4 9">2.5.1.15</ecNumber>
    </recommendedName>
    <alternativeName>
        <fullName evidence="9">Dihydropteroate pyrophosphorylase</fullName>
    </alternativeName>
</protein>
<dbReference type="PANTHER" id="PTHR20941:SF1">
    <property type="entry name" value="FOLIC ACID SYNTHESIS PROTEIN FOL1"/>
    <property type="match status" value="1"/>
</dbReference>
<proteinExistence type="inferred from homology"/>
<comment type="pathway">
    <text evidence="3 9">Cofactor biosynthesis; tetrahydrofolate biosynthesis; 7,8-dihydrofolate from 2-amino-4-hydroxy-6-hydroxymethyl-7,8-dihydropteridine diphosphate and 4-aminobenzoate: step 1/2.</text>
</comment>
<dbReference type="EC" id="2.5.1.15" evidence="4 9"/>
<dbReference type="Proteomes" id="UP001156870">
    <property type="component" value="Unassembled WGS sequence"/>
</dbReference>
<comment type="function">
    <text evidence="9">Catalyzes the condensation of para-aminobenzoate (pABA) with 6-hydroxymethyl-7,8-dihydropterin diphosphate (DHPt-PP) to form 7,8-dihydropteroate (H2Pte), the immediate precursor of folate derivatives.</text>
</comment>
<dbReference type="CDD" id="cd00739">
    <property type="entry name" value="DHPS"/>
    <property type="match status" value="1"/>
</dbReference>
<evidence type="ECO:0000313" key="11">
    <source>
        <dbReference type="EMBL" id="GLS26864.1"/>
    </source>
</evidence>
<feature type="domain" description="Pterin-binding" evidence="10">
    <location>
        <begin position="18"/>
        <end position="278"/>
    </location>
</feature>
<dbReference type="Pfam" id="PF00809">
    <property type="entry name" value="Pterin_bind"/>
    <property type="match status" value="1"/>
</dbReference>
<comment type="catalytic activity">
    <reaction evidence="1">
        <text>(7,8-dihydropterin-6-yl)methyl diphosphate + 4-aminobenzoate = 7,8-dihydropteroate + diphosphate</text>
        <dbReference type="Rhea" id="RHEA:19949"/>
        <dbReference type="ChEBI" id="CHEBI:17836"/>
        <dbReference type="ChEBI" id="CHEBI:17839"/>
        <dbReference type="ChEBI" id="CHEBI:33019"/>
        <dbReference type="ChEBI" id="CHEBI:72950"/>
        <dbReference type="EC" id="2.5.1.15"/>
    </reaction>
</comment>
<keyword evidence="5 9" id="KW-0808">Transferase</keyword>
<dbReference type="PROSITE" id="PS00792">
    <property type="entry name" value="DHPS_1"/>
    <property type="match status" value="1"/>
</dbReference>
<evidence type="ECO:0000256" key="1">
    <source>
        <dbReference type="ARBA" id="ARBA00000012"/>
    </source>
</evidence>
<dbReference type="AlphaFoldDB" id="A0AA37T4Y7"/>
<evidence type="ECO:0000256" key="3">
    <source>
        <dbReference type="ARBA" id="ARBA00004763"/>
    </source>
</evidence>
<reference evidence="11 12" key="1">
    <citation type="journal article" date="2014" name="Int. J. Syst. Evol. Microbiol.">
        <title>Complete genome sequence of Corynebacterium casei LMG S-19264T (=DSM 44701T), isolated from a smear-ripened cheese.</title>
        <authorList>
            <consortium name="US DOE Joint Genome Institute (JGI-PGF)"/>
            <person name="Walter F."/>
            <person name="Albersmeier A."/>
            <person name="Kalinowski J."/>
            <person name="Ruckert C."/>
        </authorList>
    </citation>
    <scope>NUCLEOTIDE SEQUENCE [LARGE SCALE GENOMIC DNA]</scope>
    <source>
        <strain evidence="11 12">NBRC 110095</strain>
    </source>
</reference>
<evidence type="ECO:0000256" key="8">
    <source>
        <dbReference type="ARBA" id="ARBA00022909"/>
    </source>
</evidence>
<dbReference type="PROSITE" id="PS00793">
    <property type="entry name" value="DHPS_2"/>
    <property type="match status" value="1"/>
</dbReference>
<keyword evidence="7 9" id="KW-0460">Magnesium</keyword>
<dbReference type="PANTHER" id="PTHR20941">
    <property type="entry name" value="FOLATE SYNTHESIS PROTEINS"/>
    <property type="match status" value="1"/>
</dbReference>
<name>A0AA37T4Y7_9GAMM</name>